<dbReference type="EMBL" id="BKCJ011282920">
    <property type="protein sequence ID" value="GFD14924.1"/>
    <property type="molecule type" value="Genomic_DNA"/>
</dbReference>
<reference evidence="1" key="1">
    <citation type="journal article" date="2019" name="Sci. Rep.">
        <title>Draft genome of Tanacetum cinerariifolium, the natural source of mosquito coil.</title>
        <authorList>
            <person name="Yamashiro T."/>
            <person name="Shiraishi A."/>
            <person name="Satake H."/>
            <person name="Nakayama K."/>
        </authorList>
    </citation>
    <scope>NUCLEOTIDE SEQUENCE</scope>
</reference>
<protein>
    <submittedName>
        <fullName evidence="1">Uncharacterized protein</fullName>
    </submittedName>
</protein>
<proteinExistence type="predicted"/>
<dbReference type="AlphaFoldDB" id="A0A699U513"/>
<sequence>MPLPTSLPPLLLPSSDHRADVPEIEVRECSSAPTTSLTRGFRADYGFVGTLDAEIRRDPDREIGYRITNVWEDPYEITEEIPTNDVAKLSQ</sequence>
<comment type="caution">
    <text evidence="1">The sequence shown here is derived from an EMBL/GenBank/DDBJ whole genome shotgun (WGS) entry which is preliminary data.</text>
</comment>
<accession>A0A699U513</accession>
<evidence type="ECO:0000313" key="1">
    <source>
        <dbReference type="EMBL" id="GFD14924.1"/>
    </source>
</evidence>
<organism evidence="1">
    <name type="scientific">Tanacetum cinerariifolium</name>
    <name type="common">Dalmatian daisy</name>
    <name type="synonym">Chrysanthemum cinerariifolium</name>
    <dbReference type="NCBI Taxonomy" id="118510"/>
    <lineage>
        <taxon>Eukaryota</taxon>
        <taxon>Viridiplantae</taxon>
        <taxon>Streptophyta</taxon>
        <taxon>Embryophyta</taxon>
        <taxon>Tracheophyta</taxon>
        <taxon>Spermatophyta</taxon>
        <taxon>Magnoliopsida</taxon>
        <taxon>eudicotyledons</taxon>
        <taxon>Gunneridae</taxon>
        <taxon>Pentapetalae</taxon>
        <taxon>asterids</taxon>
        <taxon>campanulids</taxon>
        <taxon>Asterales</taxon>
        <taxon>Asteraceae</taxon>
        <taxon>Asteroideae</taxon>
        <taxon>Anthemideae</taxon>
        <taxon>Anthemidinae</taxon>
        <taxon>Tanacetum</taxon>
    </lineage>
</organism>
<feature type="non-terminal residue" evidence="1">
    <location>
        <position position="91"/>
    </location>
</feature>
<name>A0A699U513_TANCI</name>
<gene>
    <name evidence="1" type="ORF">Tci_886893</name>
</gene>